<dbReference type="InterPro" id="IPR000873">
    <property type="entry name" value="AMP-dep_synth/lig_dom"/>
</dbReference>
<evidence type="ECO:0000256" key="3">
    <source>
        <dbReference type="ARBA" id="ARBA00022832"/>
    </source>
</evidence>
<protein>
    <submittedName>
        <fullName evidence="7">Acyl-CoA synthetase</fullName>
    </submittedName>
</protein>
<keyword evidence="3" id="KW-0276">Fatty acid metabolism</keyword>
<dbReference type="InterPro" id="IPR020845">
    <property type="entry name" value="AMP-binding_CS"/>
</dbReference>
<dbReference type="InterPro" id="IPR045851">
    <property type="entry name" value="AMP-bd_C_sf"/>
</dbReference>
<evidence type="ECO:0000259" key="6">
    <source>
        <dbReference type="Pfam" id="PF13193"/>
    </source>
</evidence>
<dbReference type="SUPFAM" id="SSF56801">
    <property type="entry name" value="Acetyl-CoA synthetase-like"/>
    <property type="match status" value="1"/>
</dbReference>
<dbReference type="GO" id="GO:0006631">
    <property type="term" value="P:fatty acid metabolic process"/>
    <property type="evidence" value="ECO:0007669"/>
    <property type="project" value="UniProtKB-KW"/>
</dbReference>
<evidence type="ECO:0000313" key="7">
    <source>
        <dbReference type="EMBL" id="ROO29563.1"/>
    </source>
</evidence>
<reference evidence="7 8" key="1">
    <citation type="submission" date="2013-10" db="EMBL/GenBank/DDBJ databases">
        <title>Salinisphaera japonica YTM-1 Genome Sequencing.</title>
        <authorList>
            <person name="Lai Q."/>
            <person name="Li C."/>
            <person name="Shao Z."/>
        </authorList>
    </citation>
    <scope>NUCLEOTIDE SEQUENCE [LARGE SCALE GENOMIC DNA]</scope>
    <source>
        <strain evidence="7 8">YTM-1</strain>
    </source>
</reference>
<evidence type="ECO:0000313" key="8">
    <source>
        <dbReference type="Proteomes" id="UP000285310"/>
    </source>
</evidence>
<dbReference type="Gene3D" id="3.40.50.12780">
    <property type="entry name" value="N-terminal domain of ligase-like"/>
    <property type="match status" value="1"/>
</dbReference>
<evidence type="ECO:0000256" key="2">
    <source>
        <dbReference type="ARBA" id="ARBA00022598"/>
    </source>
</evidence>
<keyword evidence="8" id="KW-1185">Reference proteome</keyword>
<dbReference type="Pfam" id="PF13193">
    <property type="entry name" value="AMP-binding_C"/>
    <property type="match status" value="1"/>
</dbReference>
<keyword evidence="2" id="KW-0436">Ligase</keyword>
<dbReference type="Proteomes" id="UP000285310">
    <property type="component" value="Unassembled WGS sequence"/>
</dbReference>
<dbReference type="PANTHER" id="PTHR43859:SF4">
    <property type="entry name" value="BUTANOATE--COA LIGASE AAE1-RELATED"/>
    <property type="match status" value="1"/>
</dbReference>
<dbReference type="NCBIfam" id="NF004837">
    <property type="entry name" value="PRK06187.1"/>
    <property type="match status" value="1"/>
</dbReference>
<dbReference type="AlphaFoldDB" id="A0A423PVE0"/>
<feature type="domain" description="AMP-dependent synthetase/ligase" evidence="5">
    <location>
        <begin position="26"/>
        <end position="400"/>
    </location>
</feature>
<dbReference type="InterPro" id="IPR042099">
    <property type="entry name" value="ANL_N_sf"/>
</dbReference>
<dbReference type="EMBL" id="AYKG01000014">
    <property type="protein sequence ID" value="ROO29563.1"/>
    <property type="molecule type" value="Genomic_DNA"/>
</dbReference>
<comment type="caution">
    <text evidence="7">The sequence shown here is derived from an EMBL/GenBank/DDBJ whole genome shotgun (WGS) entry which is preliminary data.</text>
</comment>
<dbReference type="Gene3D" id="3.30.300.30">
    <property type="match status" value="1"/>
</dbReference>
<accession>A0A423PVE0</accession>
<proteinExistence type="inferred from homology"/>
<dbReference type="NCBIfam" id="NF006020">
    <property type="entry name" value="PRK08162.1"/>
    <property type="match status" value="1"/>
</dbReference>
<organism evidence="7 8">
    <name type="scientific">Salinisphaera japonica YTM-1</name>
    <dbReference type="NCBI Taxonomy" id="1209778"/>
    <lineage>
        <taxon>Bacteria</taxon>
        <taxon>Pseudomonadati</taxon>
        <taxon>Pseudomonadota</taxon>
        <taxon>Gammaproteobacteria</taxon>
        <taxon>Salinisphaerales</taxon>
        <taxon>Salinisphaeraceae</taxon>
        <taxon>Salinisphaera</taxon>
    </lineage>
</organism>
<gene>
    <name evidence="7" type="ORF">SAJA_06035</name>
</gene>
<dbReference type="PROSITE" id="PS00455">
    <property type="entry name" value="AMP_BINDING"/>
    <property type="match status" value="1"/>
</dbReference>
<evidence type="ECO:0000256" key="1">
    <source>
        <dbReference type="ARBA" id="ARBA00006432"/>
    </source>
</evidence>
<evidence type="ECO:0000259" key="5">
    <source>
        <dbReference type="Pfam" id="PF00501"/>
    </source>
</evidence>
<dbReference type="OrthoDB" id="9803968at2"/>
<sequence>MTQADWSQLVPNAANHAPLSPVSFLKRSARIYPDKTAIIDGEARLTYRQFEQRARALAAGLAACGVVSGDTVAVLSRNRHEMLEARYGIPMAGAVMNPVNTRLDAATIAFILGHGRARIAIVDTVFAPTVLDACARMAAPPALVWITNAGNATPEPGQAYETLLAAGRDDFAPVTPADEWAPLTLSYTSGTTGDPKGVVYHHRGGYLAAMSNAMAFEMTQSSVYLWTLPMFHCDGWGYVWSVTAMGATHVCLPGIDAARIFDEIETHGVTHLCGAPIVLNTLIGAFDAAGKRLSQTAIFALGGAAPPAAVIRKAQTIGFAITHLYGLTETYGASALCVWQPDWAALDTETLAARMARQGVANYAIEDVSVRDVNGAAVPADGATIGEICIRGHTVMAGYLDNPAKTAEAFADGWFHTGDLAVCHPDGYVEIKDRAKDIIISGGENISSLEIEDVLYDHPAIVEAAVVAAPDETWGEVPCAFVTLAIDTALTADSLIDYCRERMAHFKAPKRVVFCELPKTATGKIRKNVLRDRF</sequence>
<dbReference type="GO" id="GO:0016874">
    <property type="term" value="F:ligase activity"/>
    <property type="evidence" value="ECO:0007669"/>
    <property type="project" value="UniProtKB-KW"/>
</dbReference>
<comment type="similarity">
    <text evidence="1">Belongs to the ATP-dependent AMP-binding enzyme family.</text>
</comment>
<dbReference type="PANTHER" id="PTHR43859">
    <property type="entry name" value="ACYL-ACTIVATING ENZYME"/>
    <property type="match status" value="1"/>
</dbReference>
<dbReference type="InParanoid" id="A0A423PVE0"/>
<name>A0A423PVE0_9GAMM</name>
<dbReference type="RefSeq" id="WP_123657738.1">
    <property type="nucleotide sequence ID" value="NZ_AYKG01000014.1"/>
</dbReference>
<keyword evidence="4" id="KW-0443">Lipid metabolism</keyword>
<feature type="domain" description="AMP-binding enzyme C-terminal" evidence="6">
    <location>
        <begin position="450"/>
        <end position="524"/>
    </location>
</feature>
<evidence type="ECO:0000256" key="4">
    <source>
        <dbReference type="ARBA" id="ARBA00023098"/>
    </source>
</evidence>
<dbReference type="Pfam" id="PF00501">
    <property type="entry name" value="AMP-binding"/>
    <property type="match status" value="1"/>
</dbReference>
<dbReference type="FunFam" id="3.30.300.30:FF:000008">
    <property type="entry name" value="2,3-dihydroxybenzoate-AMP ligase"/>
    <property type="match status" value="1"/>
</dbReference>
<dbReference type="InterPro" id="IPR025110">
    <property type="entry name" value="AMP-bd_C"/>
</dbReference>